<dbReference type="RefSeq" id="XP_020065070.1">
    <property type="nucleotide sequence ID" value="XM_020206768.1"/>
</dbReference>
<dbReference type="GeneID" id="30980905"/>
<gene>
    <name evidence="1" type="ORF">CANTADRAFT_219769</name>
</gene>
<dbReference type="Proteomes" id="UP000094285">
    <property type="component" value="Unassembled WGS sequence"/>
</dbReference>
<accession>A0A1E4SKC3</accession>
<keyword evidence="2" id="KW-1185">Reference proteome</keyword>
<protein>
    <submittedName>
        <fullName evidence="1">Uncharacterized protein</fullName>
    </submittedName>
</protein>
<name>A0A1E4SKC3_9ASCO</name>
<evidence type="ECO:0000313" key="2">
    <source>
        <dbReference type="Proteomes" id="UP000094285"/>
    </source>
</evidence>
<dbReference type="EMBL" id="KV453911">
    <property type="protein sequence ID" value="ODV79948.1"/>
    <property type="molecule type" value="Genomic_DNA"/>
</dbReference>
<evidence type="ECO:0000313" key="1">
    <source>
        <dbReference type="EMBL" id="ODV79948.1"/>
    </source>
</evidence>
<reference evidence="2" key="1">
    <citation type="submission" date="2016-05" db="EMBL/GenBank/DDBJ databases">
        <title>Comparative genomics of biotechnologically important yeasts.</title>
        <authorList>
            <consortium name="DOE Joint Genome Institute"/>
            <person name="Riley R."/>
            <person name="Haridas S."/>
            <person name="Wolfe K.H."/>
            <person name="Lopes M.R."/>
            <person name="Hittinger C.T."/>
            <person name="Goker M."/>
            <person name="Salamov A."/>
            <person name="Wisecaver J."/>
            <person name="Long T.M."/>
            <person name="Aerts A.L."/>
            <person name="Barry K."/>
            <person name="Choi C."/>
            <person name="Clum A."/>
            <person name="Coughlan A.Y."/>
            <person name="Deshpande S."/>
            <person name="Douglass A.P."/>
            <person name="Hanson S.J."/>
            <person name="Klenk H.-P."/>
            <person name="Labutti K."/>
            <person name="Lapidus A."/>
            <person name="Lindquist E."/>
            <person name="Lipzen A."/>
            <person name="Meier-Kolthoff J.P."/>
            <person name="Ohm R.A."/>
            <person name="Otillar R.P."/>
            <person name="Pangilinan J."/>
            <person name="Peng Y."/>
            <person name="Rokas A."/>
            <person name="Rosa C.A."/>
            <person name="Scheuner C."/>
            <person name="Sibirny A.A."/>
            <person name="Slot J.C."/>
            <person name="Stielow J.B."/>
            <person name="Sun H."/>
            <person name="Kurtzman C.P."/>
            <person name="Blackwell M."/>
            <person name="Grigoriev I.V."/>
            <person name="Jeffries T.W."/>
        </authorList>
    </citation>
    <scope>NUCLEOTIDE SEQUENCE [LARGE SCALE GENOMIC DNA]</scope>
    <source>
        <strain evidence="2">NRRL Y-17324</strain>
    </source>
</reference>
<proteinExistence type="predicted"/>
<dbReference type="AlphaFoldDB" id="A0A1E4SKC3"/>
<organism evidence="1 2">
    <name type="scientific">Suhomyces tanzawaensis NRRL Y-17324</name>
    <dbReference type="NCBI Taxonomy" id="984487"/>
    <lineage>
        <taxon>Eukaryota</taxon>
        <taxon>Fungi</taxon>
        <taxon>Dikarya</taxon>
        <taxon>Ascomycota</taxon>
        <taxon>Saccharomycotina</taxon>
        <taxon>Pichiomycetes</taxon>
        <taxon>Debaryomycetaceae</taxon>
        <taxon>Suhomyces</taxon>
    </lineage>
</organism>
<sequence length="132" mass="13557">MLLLAAPVEKCEPPASWTFLPAAHAGASMLGPRPHRSRAAMSPAPAEPAIVVTEASLQIGVGSDSDRTCQKTRILEAARGVAVEVFGGEGPGSAEECGSGPNVVLANILIPHRTTDTSRGTTLGLAVLDYSQ</sequence>